<keyword evidence="1" id="KW-0812">Transmembrane</keyword>
<reference evidence="2 3" key="1">
    <citation type="submission" date="2020-08" db="EMBL/GenBank/DDBJ databases">
        <title>A Genomic Blueprint of the Chicken Gut Microbiome.</title>
        <authorList>
            <person name="Gilroy R."/>
            <person name="Ravi A."/>
            <person name="Getino M."/>
            <person name="Pursley I."/>
            <person name="Horton D.L."/>
            <person name="Alikhan N.-F."/>
            <person name="Baker D."/>
            <person name="Gharbi K."/>
            <person name="Hall N."/>
            <person name="Watson M."/>
            <person name="Adriaenssens E.M."/>
            <person name="Foster-Nyarko E."/>
            <person name="Jarju S."/>
            <person name="Secka A."/>
            <person name="Antonio M."/>
            <person name="Oren A."/>
            <person name="Chaudhuri R."/>
            <person name="La Ragione R.M."/>
            <person name="Hildebrand F."/>
            <person name="Pallen M.J."/>
        </authorList>
    </citation>
    <scope>NUCLEOTIDE SEQUENCE [LARGE SCALE GENOMIC DNA]</scope>
    <source>
        <strain evidence="2 3">Sa3CVN1</strain>
    </source>
</reference>
<keyword evidence="3" id="KW-1185">Reference proteome</keyword>
<gene>
    <name evidence="2" type="ORF">H9661_00230</name>
</gene>
<name>A0ABR8PNL0_9CLOT</name>
<feature type="transmembrane region" description="Helical" evidence="1">
    <location>
        <begin position="42"/>
        <end position="62"/>
    </location>
</feature>
<protein>
    <submittedName>
        <fullName evidence="2">Uncharacterized protein</fullName>
    </submittedName>
</protein>
<comment type="caution">
    <text evidence="2">The sequence shown here is derived from an EMBL/GenBank/DDBJ whole genome shotgun (WGS) entry which is preliminary data.</text>
</comment>
<sequence length="87" mass="9803">MKLISDINGGINISKRYRNPFSNLRDNCENSFNKGFKKFLRWPIFAIISPFKCIILAALLATLLLCGVGLYGLIVIVLLVLLFIFVP</sequence>
<keyword evidence="1" id="KW-1133">Transmembrane helix</keyword>
<organism evidence="2 3">
    <name type="scientific">Clostridium cibarium</name>
    <dbReference type="NCBI Taxonomy" id="2762247"/>
    <lineage>
        <taxon>Bacteria</taxon>
        <taxon>Bacillati</taxon>
        <taxon>Bacillota</taxon>
        <taxon>Clostridia</taxon>
        <taxon>Eubacteriales</taxon>
        <taxon>Clostridiaceae</taxon>
        <taxon>Clostridium</taxon>
    </lineage>
</organism>
<feature type="transmembrane region" description="Helical" evidence="1">
    <location>
        <begin position="68"/>
        <end position="86"/>
    </location>
</feature>
<dbReference type="Proteomes" id="UP000627781">
    <property type="component" value="Unassembled WGS sequence"/>
</dbReference>
<evidence type="ECO:0000313" key="2">
    <source>
        <dbReference type="EMBL" id="MBD7909767.1"/>
    </source>
</evidence>
<accession>A0ABR8PNL0</accession>
<proteinExistence type="predicted"/>
<keyword evidence="1" id="KW-0472">Membrane</keyword>
<dbReference type="EMBL" id="JACSRA010000001">
    <property type="protein sequence ID" value="MBD7909767.1"/>
    <property type="molecule type" value="Genomic_DNA"/>
</dbReference>
<evidence type="ECO:0000256" key="1">
    <source>
        <dbReference type="SAM" id="Phobius"/>
    </source>
</evidence>
<evidence type="ECO:0000313" key="3">
    <source>
        <dbReference type="Proteomes" id="UP000627781"/>
    </source>
</evidence>